<gene>
    <name evidence="2" type="ORF">g.27899</name>
</gene>
<accession>A0A1D1Y7F8</accession>
<feature type="non-terminal residue" evidence="2">
    <location>
        <position position="1"/>
    </location>
</feature>
<dbReference type="GO" id="GO:0003723">
    <property type="term" value="F:RNA binding"/>
    <property type="evidence" value="ECO:0007669"/>
    <property type="project" value="InterPro"/>
</dbReference>
<feature type="compositionally biased region" description="Low complexity" evidence="1">
    <location>
        <begin position="141"/>
        <end position="153"/>
    </location>
</feature>
<dbReference type="PANTHER" id="PTHR12299:SF17">
    <property type="entry name" value="AT19571P-RELATED"/>
    <property type="match status" value="1"/>
</dbReference>
<evidence type="ECO:0000256" key="1">
    <source>
        <dbReference type="SAM" id="MobiDB-lite"/>
    </source>
</evidence>
<dbReference type="EMBL" id="GDJX01017363">
    <property type="protein sequence ID" value="JAT50573.1"/>
    <property type="molecule type" value="Transcribed_RNA"/>
</dbReference>
<feature type="compositionally biased region" description="Basic and acidic residues" evidence="1">
    <location>
        <begin position="296"/>
        <end position="320"/>
    </location>
</feature>
<evidence type="ECO:0000313" key="2">
    <source>
        <dbReference type="EMBL" id="JAT50573.1"/>
    </source>
</evidence>
<feature type="region of interest" description="Disordered" evidence="1">
    <location>
        <begin position="1"/>
        <end position="201"/>
    </location>
</feature>
<dbReference type="PANTHER" id="PTHR12299">
    <property type="entry name" value="HYALURONIC ACID-BINDING PROTEIN 4"/>
    <property type="match status" value="1"/>
</dbReference>
<dbReference type="GO" id="GO:0005737">
    <property type="term" value="C:cytoplasm"/>
    <property type="evidence" value="ECO:0007669"/>
    <property type="project" value="TreeGrafter"/>
</dbReference>
<dbReference type="GO" id="GO:0005634">
    <property type="term" value="C:nucleus"/>
    <property type="evidence" value="ECO:0007669"/>
    <property type="project" value="TreeGrafter"/>
</dbReference>
<dbReference type="InterPro" id="IPR039764">
    <property type="entry name" value="HABP4/SERBP1-like"/>
</dbReference>
<reference evidence="2" key="1">
    <citation type="submission" date="2015-07" db="EMBL/GenBank/DDBJ databases">
        <title>Transcriptome Assembly of Anthurium amnicola.</title>
        <authorList>
            <person name="Suzuki J."/>
        </authorList>
    </citation>
    <scope>NUCLEOTIDE SEQUENCE</scope>
</reference>
<feature type="compositionally biased region" description="Gly residues" evidence="1">
    <location>
        <begin position="25"/>
        <end position="36"/>
    </location>
</feature>
<feature type="region of interest" description="Disordered" evidence="1">
    <location>
        <begin position="288"/>
        <end position="391"/>
    </location>
</feature>
<feature type="compositionally biased region" description="Gly residues" evidence="1">
    <location>
        <begin position="1"/>
        <end position="13"/>
    </location>
</feature>
<proteinExistence type="predicted"/>
<protein>
    <submittedName>
        <fullName evidence="2">Uncharacterized protein</fullName>
    </submittedName>
</protein>
<dbReference type="AlphaFoldDB" id="A0A1D1Y7F8"/>
<feature type="compositionally biased region" description="Basic and acidic residues" evidence="1">
    <location>
        <begin position="121"/>
        <end position="136"/>
    </location>
</feature>
<name>A0A1D1Y7F8_9ARAE</name>
<sequence length="391" mass="42962">GQYGDGYSRGYGGDYDSRGRRGGRGGRGGSGRGSGRGYYEYRGPGNENGDGYGASRNQDQDGGVAYADLEGREAQEVQGRGYYGHRGGRSGYSKLSEDNQSAGWEARGYGAEGRRYSGHGGWHERSENWDEPPPKEDAEEGNNQNDGNDADGGSAWDVSETVEVPKDSHNEVPMNADDEKANHETVGAEDVSEKKNTEDDTMTLEEYEKLLFEKRKALETLKSEERKVDIDVVKSFGGMTLIEKKKDVDIFVKLKSDKDKLKKVMLEKEEKARKAMSINEFLKPAEGETYRGPSYARERSARIWSERRAREDEERKHDATVDEGAAVPAPSSYGGRGRGRGRGQRGGYRGSNGARGLPRWEHGGAGVGGTMTQGEPAKEFRDEEFPVLGGS</sequence>
<organism evidence="2">
    <name type="scientific">Anthurium amnicola</name>
    <dbReference type="NCBI Taxonomy" id="1678845"/>
    <lineage>
        <taxon>Eukaryota</taxon>
        <taxon>Viridiplantae</taxon>
        <taxon>Streptophyta</taxon>
        <taxon>Embryophyta</taxon>
        <taxon>Tracheophyta</taxon>
        <taxon>Spermatophyta</taxon>
        <taxon>Magnoliopsida</taxon>
        <taxon>Liliopsida</taxon>
        <taxon>Araceae</taxon>
        <taxon>Pothoideae</taxon>
        <taxon>Potheae</taxon>
        <taxon>Anthurium</taxon>
    </lineage>
</organism>